<organism evidence="2 3">
    <name type="scientific">Portunus trituberculatus</name>
    <name type="common">Swimming crab</name>
    <name type="synonym">Neptunus trituberculatus</name>
    <dbReference type="NCBI Taxonomy" id="210409"/>
    <lineage>
        <taxon>Eukaryota</taxon>
        <taxon>Metazoa</taxon>
        <taxon>Ecdysozoa</taxon>
        <taxon>Arthropoda</taxon>
        <taxon>Crustacea</taxon>
        <taxon>Multicrustacea</taxon>
        <taxon>Malacostraca</taxon>
        <taxon>Eumalacostraca</taxon>
        <taxon>Eucarida</taxon>
        <taxon>Decapoda</taxon>
        <taxon>Pleocyemata</taxon>
        <taxon>Brachyura</taxon>
        <taxon>Eubrachyura</taxon>
        <taxon>Portunoidea</taxon>
        <taxon>Portunidae</taxon>
        <taxon>Portuninae</taxon>
        <taxon>Portunus</taxon>
    </lineage>
</organism>
<dbReference type="EMBL" id="VSRR010003646">
    <property type="protein sequence ID" value="MPC36966.1"/>
    <property type="molecule type" value="Genomic_DNA"/>
</dbReference>
<dbReference type="Proteomes" id="UP000324222">
    <property type="component" value="Unassembled WGS sequence"/>
</dbReference>
<evidence type="ECO:0000256" key="1">
    <source>
        <dbReference type="SAM" id="MobiDB-lite"/>
    </source>
</evidence>
<keyword evidence="3" id="KW-1185">Reference proteome</keyword>
<proteinExistence type="predicted"/>
<gene>
    <name evidence="2" type="ORF">E2C01_030438</name>
</gene>
<reference evidence="2 3" key="1">
    <citation type="submission" date="2019-05" db="EMBL/GenBank/DDBJ databases">
        <title>Another draft genome of Portunus trituberculatus and its Hox gene families provides insights of decapod evolution.</title>
        <authorList>
            <person name="Jeong J.-H."/>
            <person name="Song I."/>
            <person name="Kim S."/>
            <person name="Choi T."/>
            <person name="Kim D."/>
            <person name="Ryu S."/>
            <person name="Kim W."/>
        </authorList>
    </citation>
    <scope>NUCLEOTIDE SEQUENCE [LARGE SCALE GENOMIC DNA]</scope>
    <source>
        <tissue evidence="2">Muscle</tissue>
    </source>
</reference>
<evidence type="ECO:0000313" key="2">
    <source>
        <dbReference type="EMBL" id="MPC36966.1"/>
    </source>
</evidence>
<comment type="caution">
    <text evidence="2">The sequence shown here is derived from an EMBL/GenBank/DDBJ whole genome shotgun (WGS) entry which is preliminary data.</text>
</comment>
<accession>A0A5B7EUU9</accession>
<sequence length="111" mass="12336">MFINISRRRGEKRHEMVLGRPGWCEARLLPRRGGILASNSPMHSSGRGSVEGGREDETSGRTVFVSLIFEQVTRLVAYHSVIFNRIIPKPVTVGKQGGSAMREARDTCGLR</sequence>
<feature type="region of interest" description="Disordered" evidence="1">
    <location>
        <begin position="35"/>
        <end position="57"/>
    </location>
</feature>
<protein>
    <submittedName>
        <fullName evidence="2">Uncharacterized protein</fullName>
    </submittedName>
</protein>
<dbReference type="AlphaFoldDB" id="A0A5B7EUU9"/>
<name>A0A5B7EUU9_PORTR</name>
<evidence type="ECO:0000313" key="3">
    <source>
        <dbReference type="Proteomes" id="UP000324222"/>
    </source>
</evidence>